<dbReference type="PRINTS" id="PR01506">
    <property type="entry name" value="TATBPROTEIN"/>
</dbReference>
<evidence type="ECO:0000256" key="10">
    <source>
        <dbReference type="SAM" id="Phobius"/>
    </source>
</evidence>
<evidence type="ECO:0000256" key="6">
    <source>
        <dbReference type="ARBA" id="ARBA00022989"/>
    </source>
</evidence>
<keyword evidence="3" id="KW-1003">Cell membrane</keyword>
<dbReference type="GO" id="GO:0016020">
    <property type="term" value="C:membrane"/>
    <property type="evidence" value="ECO:0007669"/>
    <property type="project" value="UniProtKB-SubCell"/>
</dbReference>
<evidence type="ECO:0000256" key="3">
    <source>
        <dbReference type="ARBA" id="ARBA00022475"/>
    </source>
</evidence>
<dbReference type="InterPro" id="IPR003369">
    <property type="entry name" value="TatA/B/E"/>
</dbReference>
<dbReference type="Pfam" id="PF02416">
    <property type="entry name" value="TatA_B_E"/>
    <property type="match status" value="1"/>
</dbReference>
<dbReference type="NCBIfam" id="TIGR01410">
    <property type="entry name" value="tatB"/>
    <property type="match status" value="1"/>
</dbReference>
<gene>
    <name evidence="11" type="ORF">MNBD_GAMMA04-1121</name>
</gene>
<evidence type="ECO:0000313" key="11">
    <source>
        <dbReference type="EMBL" id="VAW49863.1"/>
    </source>
</evidence>
<proteinExistence type="inferred from homology"/>
<keyword evidence="2" id="KW-0813">Transport</keyword>
<dbReference type="GO" id="GO:0043953">
    <property type="term" value="P:protein transport by the Tat complex"/>
    <property type="evidence" value="ECO:0007669"/>
    <property type="project" value="InterPro"/>
</dbReference>
<feature type="compositionally biased region" description="Polar residues" evidence="9">
    <location>
        <begin position="125"/>
        <end position="153"/>
    </location>
</feature>
<keyword evidence="4 10" id="KW-0812">Transmembrane</keyword>
<dbReference type="EMBL" id="UOFB01000404">
    <property type="protein sequence ID" value="VAW49863.1"/>
    <property type="molecule type" value="Genomic_DNA"/>
</dbReference>
<comment type="subcellular location">
    <subcellularLocation>
        <location evidence="1">Membrane</location>
        <topology evidence="1">Single-pass membrane protein</topology>
    </subcellularLocation>
</comment>
<sequence length="153" mass="17376">MFDIGFLEILLILIIALLVIGPERMPEVARKIGRFTGKVRRFVHSVKQDGQVQETLKDFKESVNFEEQQQQINQISNQLQSGLDFNQDLKLDELQRPSFGQDTQTENTNRSQFNQAPTEPDIKRAQQTTKIPDSTATSKPDSTPETPSDTNKS</sequence>
<protein>
    <submittedName>
        <fullName evidence="11">Twin-arginine translocation protein TatB</fullName>
    </submittedName>
</protein>
<feature type="transmembrane region" description="Helical" evidence="10">
    <location>
        <begin position="6"/>
        <end position="22"/>
    </location>
</feature>
<accession>A0A3B0WC04</accession>
<dbReference type="Gene3D" id="1.20.5.3310">
    <property type="match status" value="1"/>
</dbReference>
<organism evidence="11">
    <name type="scientific">hydrothermal vent metagenome</name>
    <dbReference type="NCBI Taxonomy" id="652676"/>
    <lineage>
        <taxon>unclassified sequences</taxon>
        <taxon>metagenomes</taxon>
        <taxon>ecological metagenomes</taxon>
    </lineage>
</organism>
<keyword evidence="7" id="KW-0811">Translocation</keyword>
<dbReference type="AlphaFoldDB" id="A0A3B0WC04"/>
<evidence type="ECO:0000256" key="7">
    <source>
        <dbReference type="ARBA" id="ARBA00023010"/>
    </source>
</evidence>
<keyword evidence="5" id="KW-0653">Protein transport</keyword>
<feature type="compositionally biased region" description="Polar residues" evidence="9">
    <location>
        <begin position="98"/>
        <end position="117"/>
    </location>
</feature>
<evidence type="ECO:0000256" key="2">
    <source>
        <dbReference type="ARBA" id="ARBA00022448"/>
    </source>
</evidence>
<keyword evidence="8 10" id="KW-0472">Membrane</keyword>
<evidence type="ECO:0000256" key="1">
    <source>
        <dbReference type="ARBA" id="ARBA00004167"/>
    </source>
</evidence>
<dbReference type="PANTHER" id="PTHR33162">
    <property type="entry name" value="SEC-INDEPENDENT PROTEIN TRANSLOCASE PROTEIN TATA, CHLOROPLASTIC"/>
    <property type="match status" value="1"/>
</dbReference>
<dbReference type="InterPro" id="IPR018448">
    <property type="entry name" value="TatB"/>
</dbReference>
<evidence type="ECO:0000256" key="9">
    <source>
        <dbReference type="SAM" id="MobiDB-lite"/>
    </source>
</evidence>
<name>A0A3B0WC04_9ZZZZ</name>
<dbReference type="GO" id="GO:0008320">
    <property type="term" value="F:protein transmembrane transporter activity"/>
    <property type="evidence" value="ECO:0007669"/>
    <property type="project" value="InterPro"/>
</dbReference>
<evidence type="ECO:0000256" key="5">
    <source>
        <dbReference type="ARBA" id="ARBA00022927"/>
    </source>
</evidence>
<dbReference type="PANTHER" id="PTHR33162:SF1">
    <property type="entry name" value="SEC-INDEPENDENT PROTEIN TRANSLOCASE PROTEIN TATA, CHLOROPLASTIC"/>
    <property type="match status" value="1"/>
</dbReference>
<evidence type="ECO:0000256" key="8">
    <source>
        <dbReference type="ARBA" id="ARBA00023136"/>
    </source>
</evidence>
<feature type="region of interest" description="Disordered" evidence="9">
    <location>
        <begin position="94"/>
        <end position="153"/>
    </location>
</feature>
<reference evidence="11" key="1">
    <citation type="submission" date="2018-06" db="EMBL/GenBank/DDBJ databases">
        <authorList>
            <person name="Zhirakovskaya E."/>
        </authorList>
    </citation>
    <scope>NUCLEOTIDE SEQUENCE</scope>
</reference>
<evidence type="ECO:0000256" key="4">
    <source>
        <dbReference type="ARBA" id="ARBA00022692"/>
    </source>
</evidence>
<dbReference type="HAMAP" id="MF_00237">
    <property type="entry name" value="TatB"/>
    <property type="match status" value="1"/>
</dbReference>
<keyword evidence="6 10" id="KW-1133">Transmembrane helix</keyword>